<proteinExistence type="predicted"/>
<sequence>MAASSTLAQITREIDWGVTLGFRRRIISITCRHWSQGVFLVVRGNIALLAVVRWG</sequence>
<organism evidence="1">
    <name type="scientific">Arundo donax</name>
    <name type="common">Giant reed</name>
    <name type="synonym">Donax arundinaceus</name>
    <dbReference type="NCBI Taxonomy" id="35708"/>
    <lineage>
        <taxon>Eukaryota</taxon>
        <taxon>Viridiplantae</taxon>
        <taxon>Streptophyta</taxon>
        <taxon>Embryophyta</taxon>
        <taxon>Tracheophyta</taxon>
        <taxon>Spermatophyta</taxon>
        <taxon>Magnoliopsida</taxon>
        <taxon>Liliopsida</taxon>
        <taxon>Poales</taxon>
        <taxon>Poaceae</taxon>
        <taxon>PACMAD clade</taxon>
        <taxon>Arundinoideae</taxon>
        <taxon>Arundineae</taxon>
        <taxon>Arundo</taxon>
    </lineage>
</organism>
<dbReference type="EMBL" id="GBRH01192158">
    <property type="protein sequence ID" value="JAE05738.1"/>
    <property type="molecule type" value="Transcribed_RNA"/>
</dbReference>
<reference evidence="1" key="2">
    <citation type="journal article" date="2015" name="Data Brief">
        <title>Shoot transcriptome of the giant reed, Arundo donax.</title>
        <authorList>
            <person name="Barrero R.A."/>
            <person name="Guerrero F.D."/>
            <person name="Moolhuijzen P."/>
            <person name="Goolsby J.A."/>
            <person name="Tidwell J."/>
            <person name="Bellgard S.E."/>
            <person name="Bellgard M.I."/>
        </authorList>
    </citation>
    <scope>NUCLEOTIDE SEQUENCE</scope>
    <source>
        <tissue evidence="1">Shoot tissue taken approximately 20 cm above the soil surface</tissue>
    </source>
</reference>
<accession>A0A0A9FBV0</accession>
<name>A0A0A9FBV0_ARUDO</name>
<protein>
    <submittedName>
        <fullName evidence="1">Uncharacterized protein</fullName>
    </submittedName>
</protein>
<reference evidence="1" key="1">
    <citation type="submission" date="2014-09" db="EMBL/GenBank/DDBJ databases">
        <authorList>
            <person name="Magalhaes I.L.F."/>
            <person name="Oliveira U."/>
            <person name="Santos F.R."/>
            <person name="Vidigal T.H.D.A."/>
            <person name="Brescovit A.D."/>
            <person name="Santos A.J."/>
        </authorList>
    </citation>
    <scope>NUCLEOTIDE SEQUENCE</scope>
    <source>
        <tissue evidence="1">Shoot tissue taken approximately 20 cm above the soil surface</tissue>
    </source>
</reference>
<evidence type="ECO:0000313" key="1">
    <source>
        <dbReference type="EMBL" id="JAE05738.1"/>
    </source>
</evidence>
<dbReference type="AlphaFoldDB" id="A0A0A9FBV0"/>